<dbReference type="STRING" id="4955.A0A1G4MII0"/>
<dbReference type="Gene3D" id="3.40.50.300">
    <property type="entry name" value="P-loop containing nucleotide triphosphate hydrolases"/>
    <property type="match status" value="1"/>
</dbReference>
<protein>
    <recommendedName>
        <fullName evidence="5">Elongator complex protein 4</fullName>
    </recommendedName>
</protein>
<dbReference type="CDD" id="cd19494">
    <property type="entry name" value="Elp4"/>
    <property type="match status" value="1"/>
</dbReference>
<evidence type="ECO:0000256" key="2">
    <source>
        <dbReference type="ARBA" id="ARBA00004496"/>
    </source>
</evidence>
<evidence type="ECO:0000256" key="6">
    <source>
        <dbReference type="ARBA" id="ARBA00022490"/>
    </source>
</evidence>
<dbReference type="EMBL" id="LT598486">
    <property type="protein sequence ID" value="SCW03643.1"/>
    <property type="molecule type" value="Genomic_DNA"/>
</dbReference>
<name>A0A1G4MII0_LACFM</name>
<evidence type="ECO:0000256" key="1">
    <source>
        <dbReference type="ARBA" id="ARBA00004123"/>
    </source>
</evidence>
<dbReference type="AlphaFoldDB" id="A0A1G4MII0"/>
<feature type="compositionally biased region" description="Low complexity" evidence="9">
    <location>
        <begin position="86"/>
        <end position="97"/>
    </location>
</feature>
<feature type="region of interest" description="Disordered" evidence="9">
    <location>
        <begin position="1"/>
        <end position="39"/>
    </location>
</feature>
<evidence type="ECO:0000256" key="9">
    <source>
        <dbReference type="SAM" id="MobiDB-lite"/>
    </source>
</evidence>
<gene>
    <name evidence="10" type="ORF">LAFE_0G14994G</name>
</gene>
<dbReference type="PANTHER" id="PTHR12896:SF1">
    <property type="entry name" value="ELONGATOR COMPLEX PROTEIN 4"/>
    <property type="match status" value="1"/>
</dbReference>
<evidence type="ECO:0000256" key="5">
    <source>
        <dbReference type="ARBA" id="ARBA00020265"/>
    </source>
</evidence>
<comment type="subcellular location">
    <subcellularLocation>
        <location evidence="2">Cytoplasm</location>
    </subcellularLocation>
    <subcellularLocation>
        <location evidence="1">Nucleus</location>
    </subcellularLocation>
</comment>
<dbReference type="GO" id="GO:0002098">
    <property type="term" value="P:tRNA wobble uridine modification"/>
    <property type="evidence" value="ECO:0007669"/>
    <property type="project" value="InterPro"/>
</dbReference>
<keyword evidence="6" id="KW-0963">Cytoplasm</keyword>
<dbReference type="InterPro" id="IPR008728">
    <property type="entry name" value="Elongator_complex_protein_4"/>
</dbReference>
<dbReference type="UniPathway" id="UPA00988"/>
<dbReference type="Proteomes" id="UP000190831">
    <property type="component" value="Chromosome G"/>
</dbReference>
<evidence type="ECO:0000256" key="4">
    <source>
        <dbReference type="ARBA" id="ARBA00007573"/>
    </source>
</evidence>
<keyword evidence="8" id="KW-0539">Nucleus</keyword>
<dbReference type="OrthoDB" id="289162at2759"/>
<reference evidence="10 11" key="1">
    <citation type="submission" date="2016-03" db="EMBL/GenBank/DDBJ databases">
        <authorList>
            <person name="Devillers H."/>
        </authorList>
    </citation>
    <scope>NUCLEOTIDE SEQUENCE [LARGE SCALE GENOMIC DNA]</scope>
    <source>
        <strain evidence="10">CBS 6772</strain>
    </source>
</reference>
<evidence type="ECO:0000256" key="8">
    <source>
        <dbReference type="ARBA" id="ARBA00023242"/>
    </source>
</evidence>
<evidence type="ECO:0000256" key="7">
    <source>
        <dbReference type="ARBA" id="ARBA00022694"/>
    </source>
</evidence>
<keyword evidence="7" id="KW-0819">tRNA processing</keyword>
<organism evidence="10 11">
    <name type="scientific">Lachancea fermentati</name>
    <name type="common">Zygosaccharomyces fermentati</name>
    <dbReference type="NCBI Taxonomy" id="4955"/>
    <lineage>
        <taxon>Eukaryota</taxon>
        <taxon>Fungi</taxon>
        <taxon>Dikarya</taxon>
        <taxon>Ascomycota</taxon>
        <taxon>Saccharomycotina</taxon>
        <taxon>Saccharomycetes</taxon>
        <taxon>Saccharomycetales</taxon>
        <taxon>Saccharomycetaceae</taxon>
        <taxon>Lachancea</taxon>
    </lineage>
</organism>
<accession>A0A1G4MII0</accession>
<dbReference type="GO" id="GO:0008023">
    <property type="term" value="C:transcription elongation factor complex"/>
    <property type="evidence" value="ECO:0007669"/>
    <property type="project" value="TreeGrafter"/>
</dbReference>
<proteinExistence type="inferred from homology"/>
<dbReference type="PANTHER" id="PTHR12896">
    <property type="entry name" value="PAX6 NEIGHBOR PROTEIN PAXNEB"/>
    <property type="match status" value="1"/>
</dbReference>
<evidence type="ECO:0000313" key="11">
    <source>
        <dbReference type="Proteomes" id="UP000190831"/>
    </source>
</evidence>
<evidence type="ECO:0000256" key="3">
    <source>
        <dbReference type="ARBA" id="ARBA00005043"/>
    </source>
</evidence>
<comment type="similarity">
    <text evidence="4">Belongs to the ELP4 family.</text>
</comment>
<keyword evidence="11" id="KW-1185">Reference proteome</keyword>
<dbReference type="GO" id="GO:0033588">
    <property type="term" value="C:elongator holoenzyme complex"/>
    <property type="evidence" value="ECO:0007669"/>
    <property type="project" value="InterPro"/>
</dbReference>
<dbReference type="Pfam" id="PF05625">
    <property type="entry name" value="PAXNEB"/>
    <property type="match status" value="1"/>
</dbReference>
<dbReference type="GO" id="GO:0005737">
    <property type="term" value="C:cytoplasm"/>
    <property type="evidence" value="ECO:0007669"/>
    <property type="project" value="UniProtKB-SubCell"/>
</dbReference>
<comment type="pathway">
    <text evidence="3">tRNA modification; 5-methoxycarbonylmethyl-2-thiouridine-tRNA biosynthesis.</text>
</comment>
<feature type="region of interest" description="Disordered" evidence="9">
    <location>
        <begin position="71"/>
        <end position="98"/>
    </location>
</feature>
<feature type="compositionally biased region" description="Polar residues" evidence="9">
    <location>
        <begin position="439"/>
        <end position="453"/>
    </location>
</feature>
<dbReference type="OMA" id="QGMLKVH"/>
<evidence type="ECO:0000313" key="10">
    <source>
        <dbReference type="EMBL" id="SCW03643.1"/>
    </source>
</evidence>
<feature type="region of interest" description="Disordered" evidence="9">
    <location>
        <begin position="420"/>
        <end position="453"/>
    </location>
</feature>
<dbReference type="InterPro" id="IPR027417">
    <property type="entry name" value="P-loop_NTPase"/>
</dbReference>
<sequence length="453" mass="50320">MSFRKRGDVLGGPQRGLGVNRGISSPDARAMRGLPQGRGLPPNGEMHLGERAHPIKHVSAGMRRLAVNESVVPPSSLDQSHPGIRPSPVSSQPTTSTGCHDLDKLLGHMGLPLGESLLIEEQGTTEFSSVLAKSFASQGIVHNRTEKSSALTNGNTHLIVVTLNQLFGQELPGVYKGSRKDIKKSKISETESKVTVQNMLESTHSEPSARQDLKIAWRYGLNDDKKNTKHKESENDAYPDYCHSFDITSRLMPAPNSAEISYISSIQPVRSILSQLESTINKFDRKLIRIVIPNFLHPAMYPPKSTQLTELIPLLHGIRSVVKKYKERTVLLCTMSSDLFSSGLVLPSIEIFFDSIINLEPFQQEMLEFLERAYKSQPNKVQHGLLHVLKLPILSERGEMHVMKSEWAFKNGKKKFEIEPWGIPVEDTDPDDSKHSSHNLDSQGALNSSGLDF</sequence>